<name>A0ABW1ZBT9_9BACT</name>
<dbReference type="PROSITE" id="PS51257">
    <property type="entry name" value="PROKAR_LIPOPROTEIN"/>
    <property type="match status" value="1"/>
</dbReference>
<evidence type="ECO:0000256" key="2">
    <source>
        <dbReference type="SAM" id="SignalP"/>
    </source>
</evidence>
<dbReference type="InterPro" id="IPR005181">
    <property type="entry name" value="SASA"/>
</dbReference>
<feature type="domain" description="Sialate O-acetylesterase" evidence="3">
    <location>
        <begin position="276"/>
        <end position="383"/>
    </location>
</feature>
<reference evidence="5" key="1">
    <citation type="journal article" date="2019" name="Int. J. Syst. Evol. Microbiol.">
        <title>The Global Catalogue of Microorganisms (GCM) 10K type strain sequencing project: providing services to taxonomists for standard genome sequencing and annotation.</title>
        <authorList>
            <consortium name="The Broad Institute Genomics Platform"/>
            <consortium name="The Broad Institute Genome Sequencing Center for Infectious Disease"/>
            <person name="Wu L."/>
            <person name="Ma J."/>
        </authorList>
    </citation>
    <scope>NUCLEOTIDE SEQUENCE [LARGE SCALE GENOMIC DNA]</scope>
    <source>
        <strain evidence="5">CGMCC 1.16026</strain>
    </source>
</reference>
<keyword evidence="2" id="KW-0732">Signal</keyword>
<evidence type="ECO:0000256" key="1">
    <source>
        <dbReference type="ARBA" id="ARBA00022801"/>
    </source>
</evidence>
<accession>A0ABW1ZBT9</accession>
<dbReference type="EMBL" id="JBHSWI010000001">
    <property type="protein sequence ID" value="MFC6646057.1"/>
    <property type="molecule type" value="Genomic_DNA"/>
</dbReference>
<dbReference type="Gene3D" id="3.40.50.1110">
    <property type="entry name" value="SGNH hydrolase"/>
    <property type="match status" value="1"/>
</dbReference>
<dbReference type="InterPro" id="IPR039329">
    <property type="entry name" value="SIAE"/>
</dbReference>
<protein>
    <submittedName>
        <fullName evidence="4">Sialate O-acetylesterase</fullName>
    </submittedName>
</protein>
<evidence type="ECO:0000313" key="4">
    <source>
        <dbReference type="EMBL" id="MFC6646057.1"/>
    </source>
</evidence>
<dbReference type="PANTHER" id="PTHR22901">
    <property type="entry name" value="SIALATE O-ACETYLESTERASE"/>
    <property type="match status" value="1"/>
</dbReference>
<feature type="chain" id="PRO_5046635867" evidence="2">
    <location>
        <begin position="21"/>
        <end position="522"/>
    </location>
</feature>
<dbReference type="InterPro" id="IPR036514">
    <property type="entry name" value="SGNH_hydro_sf"/>
</dbReference>
<dbReference type="SUPFAM" id="SSF52266">
    <property type="entry name" value="SGNH hydrolase"/>
    <property type="match status" value="1"/>
</dbReference>
<sequence length="522" mass="57239">MKLKSALAALLLASSALACAQLRLPNTFSDHAVVQRERPIRVYGWALPGEQVSIAFHQQNVKATADVYGYWETTLAPEAAGGPYTLTASGDEAGDTPVTRQDILIGDVWLASGQSNMEMPLRGFPSGNAVVKDAEKEIASATHPRIRLLVQTRRGSTYPLEETDNTWTECTPDTVRTFSAIGYFFAREIEADQHVPIGVIDATGGGTPVEAWTSLDMAAELGYRYEMFDRLDGARLHAQAAATAERKARLSAADKAGHAPATTDLPHDLQGVNRDDWAIGSLYNGMIAPYARLAVRGVLWYQGETDTNALMAPEYRYSFPALIEDWRSHFGEPTLPFLFVQLAGFTGGEGWPVVRDAQRRTEAERRATGMAVALDVGMEHNIHPADKQTVAHRLALLAREQAYGEKLDGHSPALRRTAVEGSAMRVYFDHAEHLKSSTNGLGNWELQGEDGRFHAATARIERSGKEDTVVVESKDVKLPRAVRYAWRAWATSFVYNDAGLPLGTFTSLGYATRPQPQYPALP</sequence>
<gene>
    <name evidence="4" type="ORF">ACFQBQ_10790</name>
</gene>
<dbReference type="Pfam" id="PF03629">
    <property type="entry name" value="SASA"/>
    <property type="match status" value="1"/>
</dbReference>
<feature type="signal peptide" evidence="2">
    <location>
        <begin position="1"/>
        <end position="20"/>
    </location>
</feature>
<keyword evidence="1" id="KW-0378">Hydrolase</keyword>
<evidence type="ECO:0000313" key="5">
    <source>
        <dbReference type="Proteomes" id="UP001596391"/>
    </source>
</evidence>
<proteinExistence type="predicted"/>
<dbReference type="RefSeq" id="WP_263369760.1">
    <property type="nucleotide sequence ID" value="NZ_JAGSYD010000001.1"/>
</dbReference>
<organism evidence="4 5">
    <name type="scientific">Granulicella cerasi</name>
    <dbReference type="NCBI Taxonomy" id="741063"/>
    <lineage>
        <taxon>Bacteria</taxon>
        <taxon>Pseudomonadati</taxon>
        <taxon>Acidobacteriota</taxon>
        <taxon>Terriglobia</taxon>
        <taxon>Terriglobales</taxon>
        <taxon>Acidobacteriaceae</taxon>
        <taxon>Granulicella</taxon>
    </lineage>
</organism>
<dbReference type="PANTHER" id="PTHR22901:SF0">
    <property type="entry name" value="SIALATE O-ACETYLESTERASE"/>
    <property type="match status" value="1"/>
</dbReference>
<evidence type="ECO:0000259" key="3">
    <source>
        <dbReference type="Pfam" id="PF03629"/>
    </source>
</evidence>
<comment type="caution">
    <text evidence="4">The sequence shown here is derived from an EMBL/GenBank/DDBJ whole genome shotgun (WGS) entry which is preliminary data.</text>
</comment>
<keyword evidence="5" id="KW-1185">Reference proteome</keyword>
<dbReference type="Proteomes" id="UP001596391">
    <property type="component" value="Unassembled WGS sequence"/>
</dbReference>